<keyword evidence="3" id="KW-1185">Reference proteome</keyword>
<gene>
    <name evidence="2" type="ORF">HID58_034515</name>
</gene>
<feature type="region of interest" description="Disordered" evidence="1">
    <location>
        <begin position="1"/>
        <end position="27"/>
    </location>
</feature>
<proteinExistence type="predicted"/>
<comment type="caution">
    <text evidence="2">The sequence shown here is derived from an EMBL/GenBank/DDBJ whole genome shotgun (WGS) entry which is preliminary data.</text>
</comment>
<accession>A0ABQ8C296</accession>
<evidence type="ECO:0000256" key="1">
    <source>
        <dbReference type="SAM" id="MobiDB-lite"/>
    </source>
</evidence>
<organism evidence="2 3">
    <name type="scientific">Brassica napus</name>
    <name type="common">Rape</name>
    <dbReference type="NCBI Taxonomy" id="3708"/>
    <lineage>
        <taxon>Eukaryota</taxon>
        <taxon>Viridiplantae</taxon>
        <taxon>Streptophyta</taxon>
        <taxon>Embryophyta</taxon>
        <taxon>Tracheophyta</taxon>
        <taxon>Spermatophyta</taxon>
        <taxon>Magnoliopsida</taxon>
        <taxon>eudicotyledons</taxon>
        <taxon>Gunneridae</taxon>
        <taxon>Pentapetalae</taxon>
        <taxon>rosids</taxon>
        <taxon>malvids</taxon>
        <taxon>Brassicales</taxon>
        <taxon>Brassicaceae</taxon>
        <taxon>Brassiceae</taxon>
        <taxon>Brassica</taxon>
    </lineage>
</organism>
<reference evidence="2 3" key="1">
    <citation type="submission" date="2021-05" db="EMBL/GenBank/DDBJ databases">
        <title>Genome Assembly of Synthetic Allotetraploid Brassica napus Reveals Homoeologous Exchanges between Subgenomes.</title>
        <authorList>
            <person name="Davis J.T."/>
        </authorList>
    </citation>
    <scope>NUCLEOTIDE SEQUENCE [LARGE SCALE GENOMIC DNA]</scope>
    <source>
        <strain evidence="3">cv. Da-Ae</strain>
        <tissue evidence="2">Seedling</tissue>
    </source>
</reference>
<protein>
    <submittedName>
        <fullName evidence="2">Uncharacterized protein</fullName>
    </submittedName>
</protein>
<evidence type="ECO:0000313" key="2">
    <source>
        <dbReference type="EMBL" id="KAH0911194.1"/>
    </source>
</evidence>
<dbReference type="EMBL" id="JAGKQM010000009">
    <property type="protein sequence ID" value="KAH0911194.1"/>
    <property type="molecule type" value="Genomic_DNA"/>
</dbReference>
<dbReference type="Proteomes" id="UP000824890">
    <property type="component" value="Unassembled WGS sequence"/>
</dbReference>
<name>A0ABQ8C296_BRANA</name>
<sequence>MKSLRKLRQKRSSDGDGNVMATATRRRRDRATNEIECILSHEADKIETRNLKTLNPQKESQLKNNPFYRLPPFVSSFRSGNEFSFTQVRDDFKLGRWMNFYSFLSHGSESRSHFSTIPDTHGRSMCSSLYESHNPASTHLLRSRMIAESVPFSSDKDASEGSTSAVENDVSYDLMSHINYLRVQGVVRVSMVLVRDIWVFEKSLFHTRA</sequence>
<evidence type="ECO:0000313" key="3">
    <source>
        <dbReference type="Proteomes" id="UP000824890"/>
    </source>
</evidence>
<feature type="compositionally biased region" description="Basic residues" evidence="1">
    <location>
        <begin position="1"/>
        <end position="10"/>
    </location>
</feature>